<organism evidence="1">
    <name type="scientific">Culex pipiens</name>
    <name type="common">House mosquito</name>
    <dbReference type="NCBI Taxonomy" id="7175"/>
    <lineage>
        <taxon>Eukaryota</taxon>
        <taxon>Metazoa</taxon>
        <taxon>Ecdysozoa</taxon>
        <taxon>Arthropoda</taxon>
        <taxon>Hexapoda</taxon>
        <taxon>Insecta</taxon>
        <taxon>Pterygota</taxon>
        <taxon>Neoptera</taxon>
        <taxon>Endopterygota</taxon>
        <taxon>Diptera</taxon>
        <taxon>Nematocera</taxon>
        <taxon>Culicoidea</taxon>
        <taxon>Culicidae</taxon>
        <taxon>Culicinae</taxon>
        <taxon>Culicini</taxon>
        <taxon>Culex</taxon>
        <taxon>Culex</taxon>
    </lineage>
</organism>
<accession>A0A8D8ACZ6</accession>
<name>A0A8D8ACZ6_CULPI</name>
<dbReference type="AlphaFoldDB" id="A0A8D8ACZ6"/>
<sequence>MLCCGSEGKKMIIWLPGCFFDLIDLCHKISREGFSFVLVRVHLGEASFYSYANSNLQSASGLVINLPSLIEGGRQWESGRIGSAADVIPKLTVIIDLKINVTPRNTSRKFVQSFDFLQ</sequence>
<reference evidence="1" key="1">
    <citation type="submission" date="2021-05" db="EMBL/GenBank/DDBJ databases">
        <authorList>
            <person name="Alioto T."/>
            <person name="Alioto T."/>
            <person name="Gomez Garrido J."/>
        </authorList>
    </citation>
    <scope>NUCLEOTIDE SEQUENCE</scope>
</reference>
<protein>
    <submittedName>
        <fullName evidence="1">(northern house mosquito) hypothetical protein</fullName>
    </submittedName>
</protein>
<dbReference type="EMBL" id="HBUE01027059">
    <property type="protein sequence ID" value="CAG6454712.1"/>
    <property type="molecule type" value="Transcribed_RNA"/>
</dbReference>
<evidence type="ECO:0000313" key="1">
    <source>
        <dbReference type="EMBL" id="CAG6454712.1"/>
    </source>
</evidence>
<proteinExistence type="predicted"/>